<dbReference type="InterPro" id="IPR001633">
    <property type="entry name" value="EAL_dom"/>
</dbReference>
<reference evidence="12 13" key="1">
    <citation type="submission" date="2019-06" db="EMBL/GenBank/DDBJ databases">
        <title>Martelella lutilitoris sp. nov., isolated from a tidal mudflat.</title>
        <authorList>
            <person name="Kim Y.-J."/>
        </authorList>
    </citation>
    <scope>NUCLEOTIDE SEQUENCE [LARGE SCALE GENOMIC DNA]</scope>
    <source>
        <strain evidence="12 13">GH2-6</strain>
    </source>
</reference>
<dbReference type="PROSITE" id="PS50883">
    <property type="entry name" value="EAL"/>
    <property type="match status" value="1"/>
</dbReference>
<dbReference type="PANTHER" id="PTHR33121">
    <property type="entry name" value="CYCLIC DI-GMP PHOSPHODIESTERASE PDEF"/>
    <property type="match status" value="1"/>
</dbReference>
<dbReference type="SMART" id="SM00052">
    <property type="entry name" value="EAL"/>
    <property type="match status" value="1"/>
</dbReference>
<comment type="caution">
    <text evidence="12">The sequence shown here is derived from an EMBL/GenBank/DDBJ whole genome shotgun (WGS) entry which is preliminary data.</text>
</comment>
<dbReference type="Gene3D" id="3.20.20.450">
    <property type="entry name" value="EAL domain"/>
    <property type="match status" value="1"/>
</dbReference>
<dbReference type="Pfam" id="PF00563">
    <property type="entry name" value="EAL"/>
    <property type="match status" value="1"/>
</dbReference>
<evidence type="ECO:0000256" key="10">
    <source>
        <dbReference type="SAM" id="Phobius"/>
    </source>
</evidence>
<evidence type="ECO:0000256" key="2">
    <source>
        <dbReference type="ARBA" id="ARBA00012282"/>
    </source>
</evidence>
<dbReference type="EMBL" id="VCLB01000004">
    <property type="protein sequence ID" value="TNB48295.1"/>
    <property type="molecule type" value="Genomic_DNA"/>
</dbReference>
<sequence length="536" mass="58298">MCGLNCAAAEGNAMEAGKRSVWIISLVWVCLGGICAFVIAEFISNHNADEHVDYYGSDVFQNAVSVAETSLAVLRTLDRSSDASCSADDLEAMRRIVFVVPFLADVGRLQEGKLACTGVWGKLATPVTLPPFSEVVGVNSAILWKGASGVVPSGLAADMASFGNSVVMTEPSAFARYEDPAERLAALVLTRDGSYIYQAFGETEGLSLLLGQTTKWFRITRRRIYSSCNMRLDVCVVATYDAPSLLKTAPLDFLLVLAGGLAAGGSVGLWHAQLYRESRSWRYKLERALDDNRLTVHYQPIVRLSDESLCGAEALVRLIDFDGSLVPPDQFIPAAETCGFIGRITRSVVRHAFADLRDHFEADPNFYVSINVASDDILSLEFLDFLETEIRSHGLSASQVALELTERSTANQDSLNQAMAAFSRRGYRILIDDFGTGYSNLAYIARMPIAGIKIDRMFTQALDQQAIGAVIVSKVCELAVALEVTLICEGVETKGQADHLVAIHPDICIQGFLIGRPVPAREFSRAFPAGRKVKKG</sequence>
<comment type="catalytic activity">
    <reaction evidence="9">
        <text>3',3'-c-di-GMP + H2O = 5'-phosphoguanylyl(3'-&gt;5')guanosine + H(+)</text>
        <dbReference type="Rhea" id="RHEA:24902"/>
        <dbReference type="ChEBI" id="CHEBI:15377"/>
        <dbReference type="ChEBI" id="CHEBI:15378"/>
        <dbReference type="ChEBI" id="CHEBI:58754"/>
        <dbReference type="ChEBI" id="CHEBI:58805"/>
        <dbReference type="EC" id="3.1.4.52"/>
    </reaction>
</comment>
<evidence type="ECO:0000256" key="1">
    <source>
        <dbReference type="ARBA" id="ARBA00004651"/>
    </source>
</evidence>
<proteinExistence type="predicted"/>
<dbReference type="EC" id="3.1.4.52" evidence="2"/>
<evidence type="ECO:0000256" key="6">
    <source>
        <dbReference type="ARBA" id="ARBA00022801"/>
    </source>
</evidence>
<keyword evidence="4" id="KW-0973">c-di-GMP</keyword>
<dbReference type="SUPFAM" id="SSF141868">
    <property type="entry name" value="EAL domain-like"/>
    <property type="match status" value="1"/>
</dbReference>
<accession>A0A5C4JS53</accession>
<evidence type="ECO:0000259" key="11">
    <source>
        <dbReference type="PROSITE" id="PS50883"/>
    </source>
</evidence>
<keyword evidence="8 10" id="KW-0472">Membrane</keyword>
<evidence type="ECO:0000313" key="13">
    <source>
        <dbReference type="Proteomes" id="UP000307874"/>
    </source>
</evidence>
<keyword evidence="3" id="KW-1003">Cell membrane</keyword>
<comment type="subcellular location">
    <subcellularLocation>
        <location evidence="1">Cell membrane</location>
        <topology evidence="1">Multi-pass membrane protein</topology>
    </subcellularLocation>
</comment>
<evidence type="ECO:0000256" key="3">
    <source>
        <dbReference type="ARBA" id="ARBA00022475"/>
    </source>
</evidence>
<dbReference type="InterPro" id="IPR035919">
    <property type="entry name" value="EAL_sf"/>
</dbReference>
<feature type="domain" description="EAL" evidence="11">
    <location>
        <begin position="278"/>
        <end position="531"/>
    </location>
</feature>
<evidence type="ECO:0000313" key="12">
    <source>
        <dbReference type="EMBL" id="TNB48295.1"/>
    </source>
</evidence>
<dbReference type="AlphaFoldDB" id="A0A5C4JS53"/>
<dbReference type="PANTHER" id="PTHR33121:SF79">
    <property type="entry name" value="CYCLIC DI-GMP PHOSPHODIESTERASE PDED-RELATED"/>
    <property type="match status" value="1"/>
</dbReference>
<dbReference type="InterPro" id="IPR024744">
    <property type="entry name" value="CSS-motif_dom"/>
</dbReference>
<dbReference type="OrthoDB" id="9814202at2"/>
<evidence type="ECO:0000256" key="9">
    <source>
        <dbReference type="ARBA" id="ARBA00034290"/>
    </source>
</evidence>
<dbReference type="GO" id="GO:0071111">
    <property type="term" value="F:cyclic-guanylate-specific phosphodiesterase activity"/>
    <property type="evidence" value="ECO:0007669"/>
    <property type="project" value="UniProtKB-EC"/>
</dbReference>
<keyword evidence="5 10" id="KW-0812">Transmembrane</keyword>
<dbReference type="CDD" id="cd01948">
    <property type="entry name" value="EAL"/>
    <property type="match status" value="1"/>
</dbReference>
<keyword evidence="13" id="KW-1185">Reference proteome</keyword>
<keyword evidence="7 10" id="KW-1133">Transmembrane helix</keyword>
<evidence type="ECO:0000256" key="4">
    <source>
        <dbReference type="ARBA" id="ARBA00022636"/>
    </source>
</evidence>
<organism evidence="12 13">
    <name type="scientific">Martelella lutilitoris</name>
    <dbReference type="NCBI Taxonomy" id="2583532"/>
    <lineage>
        <taxon>Bacteria</taxon>
        <taxon>Pseudomonadati</taxon>
        <taxon>Pseudomonadota</taxon>
        <taxon>Alphaproteobacteria</taxon>
        <taxon>Hyphomicrobiales</taxon>
        <taxon>Aurantimonadaceae</taxon>
        <taxon>Martelella</taxon>
    </lineage>
</organism>
<evidence type="ECO:0000256" key="5">
    <source>
        <dbReference type="ARBA" id="ARBA00022692"/>
    </source>
</evidence>
<gene>
    <name evidence="12" type="ORF">FF124_08150</name>
</gene>
<keyword evidence="6" id="KW-0378">Hydrolase</keyword>
<name>A0A5C4JS53_9HYPH</name>
<dbReference type="Proteomes" id="UP000307874">
    <property type="component" value="Unassembled WGS sequence"/>
</dbReference>
<protein>
    <recommendedName>
        <fullName evidence="2">cyclic-guanylate-specific phosphodiesterase</fullName>
        <ecNumber evidence="2">3.1.4.52</ecNumber>
    </recommendedName>
</protein>
<dbReference type="Pfam" id="PF12792">
    <property type="entry name" value="CSS-motif"/>
    <property type="match status" value="1"/>
</dbReference>
<evidence type="ECO:0000256" key="8">
    <source>
        <dbReference type="ARBA" id="ARBA00023136"/>
    </source>
</evidence>
<dbReference type="GO" id="GO:0005886">
    <property type="term" value="C:plasma membrane"/>
    <property type="evidence" value="ECO:0007669"/>
    <property type="project" value="UniProtKB-SubCell"/>
</dbReference>
<dbReference type="InterPro" id="IPR050706">
    <property type="entry name" value="Cyclic-di-GMP_PDE-like"/>
</dbReference>
<evidence type="ECO:0000256" key="7">
    <source>
        <dbReference type="ARBA" id="ARBA00022989"/>
    </source>
</evidence>
<feature type="transmembrane region" description="Helical" evidence="10">
    <location>
        <begin position="21"/>
        <end position="40"/>
    </location>
</feature>